<evidence type="ECO:0000256" key="3">
    <source>
        <dbReference type="SAM" id="Coils"/>
    </source>
</evidence>
<dbReference type="Proteomes" id="UP000037035">
    <property type="component" value="Unassembled WGS sequence"/>
</dbReference>
<feature type="region of interest" description="Disordered" evidence="4">
    <location>
        <begin position="1"/>
        <end position="43"/>
    </location>
</feature>
<dbReference type="GO" id="GO:0003677">
    <property type="term" value="F:DNA binding"/>
    <property type="evidence" value="ECO:0007669"/>
    <property type="project" value="UniProtKB-KW"/>
</dbReference>
<proteinExistence type="predicted"/>
<name>A0A0L6U597_9BASI</name>
<feature type="region of interest" description="Disordered" evidence="4">
    <location>
        <begin position="490"/>
        <end position="544"/>
    </location>
</feature>
<evidence type="ECO:0000313" key="7">
    <source>
        <dbReference type="Proteomes" id="UP000037035"/>
    </source>
</evidence>
<feature type="compositionally biased region" description="Polar residues" evidence="4">
    <location>
        <begin position="14"/>
        <end position="25"/>
    </location>
</feature>
<gene>
    <name evidence="6" type="ORF">VP01_996g2</name>
</gene>
<evidence type="ECO:0000313" key="6">
    <source>
        <dbReference type="EMBL" id="KNZ43696.1"/>
    </source>
</evidence>
<evidence type="ECO:0000256" key="2">
    <source>
        <dbReference type="ARBA" id="ARBA00023242"/>
    </source>
</evidence>
<dbReference type="AlphaFoldDB" id="A0A0L6U597"/>
<dbReference type="SMART" id="SM00353">
    <property type="entry name" value="HLH"/>
    <property type="match status" value="1"/>
</dbReference>
<evidence type="ECO:0000259" key="5">
    <source>
        <dbReference type="PROSITE" id="PS50888"/>
    </source>
</evidence>
<dbReference type="GO" id="GO:0045944">
    <property type="term" value="P:positive regulation of transcription by RNA polymerase II"/>
    <property type="evidence" value="ECO:0007669"/>
    <property type="project" value="TreeGrafter"/>
</dbReference>
<dbReference type="EMBL" id="LAVV01015680">
    <property type="protein sequence ID" value="KNZ43696.1"/>
    <property type="molecule type" value="Genomic_DNA"/>
</dbReference>
<dbReference type="VEuPathDB" id="FungiDB:VP01_996g2"/>
<feature type="region of interest" description="Disordered" evidence="4">
    <location>
        <begin position="58"/>
        <end position="417"/>
    </location>
</feature>
<feature type="compositionally biased region" description="Low complexity" evidence="4">
    <location>
        <begin position="361"/>
        <end position="371"/>
    </location>
</feature>
<evidence type="ECO:0000256" key="1">
    <source>
        <dbReference type="ARBA" id="ARBA00023125"/>
    </source>
</evidence>
<dbReference type="PANTHER" id="PTHR10328:SF15">
    <property type="entry name" value="BHLH TRANSCRIPTION FACTOR"/>
    <property type="match status" value="1"/>
</dbReference>
<dbReference type="GO" id="GO:0090575">
    <property type="term" value="C:RNA polymerase II transcription regulator complex"/>
    <property type="evidence" value="ECO:0007669"/>
    <property type="project" value="TreeGrafter"/>
</dbReference>
<feature type="coiled-coil region" evidence="3">
    <location>
        <begin position="583"/>
        <end position="610"/>
    </location>
</feature>
<feature type="compositionally biased region" description="Low complexity" evidence="4">
    <location>
        <begin position="520"/>
        <end position="531"/>
    </location>
</feature>
<accession>A0A0L6U597</accession>
<evidence type="ECO:0000256" key="4">
    <source>
        <dbReference type="SAM" id="MobiDB-lite"/>
    </source>
</evidence>
<feature type="compositionally biased region" description="Polar residues" evidence="4">
    <location>
        <begin position="58"/>
        <end position="75"/>
    </location>
</feature>
<keyword evidence="7" id="KW-1185">Reference proteome</keyword>
<feature type="compositionally biased region" description="Polar residues" evidence="4">
    <location>
        <begin position="83"/>
        <end position="101"/>
    </location>
</feature>
<protein>
    <recommendedName>
        <fullName evidence="5">BHLH domain-containing protein</fullName>
    </recommendedName>
</protein>
<sequence>MATTGPGLMKLPSLGSSSLHRQVSFSADDDTPDRRRASITDPSLHAHSAINLAPIPASSSQLAHGSTLSSRSNILPSLRELSQHSNISRAEPEPSTTLQLPPSQPVTDPAPRRRGSAADLDFLLNSNSPDHRYHHHQQQQHHPPASISPFLPTVDASQPAAEEGQPALPPKFTPSIGAPPSPSFHLHPRTSNSPVSPRSFPSLPSTTYPEPHPASIGPVTSRRPSSAMRRRGSRVNEPDGGAPTDDPSKFRAPGPGANSNGPDHPRGFPIPGGSQWPYPTPHHRHYQKPPSPIKRRHSSQSTSDSMVPPPVYYGLSPDQNGPVDHPWHSSSLLSNSSRRETLAEYTLAPAGNRLDVRRQSETSTVSSSTGTWFDRRPSGESGGCEAADDNPNMITDHALRHRSWSSSSNPPFSPNQTAVAASIGNYAFPPLQPGQKAGNRAFYQPGPGMLASENGGWNVVKSSPFEDPLAGRRGSEVEDVHELKDRLAGTRLIDRHPLHSHPVPEESAPPSPQQDPDLLNPANNRPAPGAAMSPYSRSPELKISHKLAERKRRKEMRDLFDELRDVLPVTDERHSKGSKWETLSRAVDYMQQIRHENERLRAENLRLHSKLNSINGGACVNGAEPNPNHQQCSNHGGFG</sequence>
<dbReference type="Pfam" id="PF00010">
    <property type="entry name" value="HLH"/>
    <property type="match status" value="1"/>
</dbReference>
<dbReference type="SUPFAM" id="SSF47459">
    <property type="entry name" value="HLH, helix-loop-helix DNA-binding domain"/>
    <property type="match status" value="1"/>
</dbReference>
<dbReference type="InterPro" id="IPR036638">
    <property type="entry name" value="HLH_DNA-bd_sf"/>
</dbReference>
<keyword evidence="1" id="KW-0238">DNA-binding</keyword>
<dbReference type="GO" id="GO:0003700">
    <property type="term" value="F:DNA-binding transcription factor activity"/>
    <property type="evidence" value="ECO:0007669"/>
    <property type="project" value="TreeGrafter"/>
</dbReference>
<feature type="compositionally biased region" description="Basic residues" evidence="4">
    <location>
        <begin position="281"/>
        <end position="298"/>
    </location>
</feature>
<dbReference type="STRING" id="27349.A0A0L6U597"/>
<dbReference type="OrthoDB" id="2501829at2759"/>
<organism evidence="6 7">
    <name type="scientific">Puccinia sorghi</name>
    <dbReference type="NCBI Taxonomy" id="27349"/>
    <lineage>
        <taxon>Eukaryota</taxon>
        <taxon>Fungi</taxon>
        <taxon>Dikarya</taxon>
        <taxon>Basidiomycota</taxon>
        <taxon>Pucciniomycotina</taxon>
        <taxon>Pucciniomycetes</taxon>
        <taxon>Pucciniales</taxon>
        <taxon>Pucciniaceae</taxon>
        <taxon>Puccinia</taxon>
    </lineage>
</organism>
<dbReference type="PROSITE" id="PS50888">
    <property type="entry name" value="BHLH"/>
    <property type="match status" value="1"/>
</dbReference>
<keyword evidence="2" id="KW-0539">Nucleus</keyword>
<dbReference type="GO" id="GO:0046983">
    <property type="term" value="F:protein dimerization activity"/>
    <property type="evidence" value="ECO:0007669"/>
    <property type="project" value="InterPro"/>
</dbReference>
<feature type="compositionally biased region" description="Pro residues" evidence="4">
    <location>
        <begin position="167"/>
        <end position="182"/>
    </location>
</feature>
<reference evidence="6 7" key="1">
    <citation type="submission" date="2015-08" db="EMBL/GenBank/DDBJ databases">
        <title>Next Generation Sequencing and Analysis of the Genome of Puccinia sorghi L Schw, the Causal Agent of Maize Common Rust.</title>
        <authorList>
            <person name="Rochi L."/>
            <person name="Burguener G."/>
            <person name="Darino M."/>
            <person name="Turjanski A."/>
            <person name="Kreff E."/>
            <person name="Dieguez M.J."/>
            <person name="Sacco F."/>
        </authorList>
    </citation>
    <scope>NUCLEOTIDE SEQUENCE [LARGE SCALE GENOMIC DNA]</scope>
    <source>
        <strain evidence="6 7">RO10H11247</strain>
    </source>
</reference>
<feature type="domain" description="BHLH" evidence="5">
    <location>
        <begin position="540"/>
        <end position="593"/>
    </location>
</feature>
<keyword evidence="3" id="KW-0175">Coiled coil</keyword>
<comment type="caution">
    <text evidence="6">The sequence shown here is derived from an EMBL/GenBank/DDBJ whole genome shotgun (WGS) entry which is preliminary data.</text>
</comment>
<dbReference type="Gene3D" id="4.10.280.10">
    <property type="entry name" value="Helix-loop-helix DNA-binding domain"/>
    <property type="match status" value="1"/>
</dbReference>
<dbReference type="InterPro" id="IPR011598">
    <property type="entry name" value="bHLH_dom"/>
</dbReference>
<dbReference type="PANTHER" id="PTHR10328">
    <property type="entry name" value="PROTEIN MAX MYC-ASSOCIATED FACTOR X"/>
    <property type="match status" value="1"/>
</dbReference>